<reference evidence="1 2" key="1">
    <citation type="journal article" date="2019" name="Int. J. Syst. Evol. Microbiol.">
        <title>The Global Catalogue of Microorganisms (GCM) 10K type strain sequencing project: providing services to taxonomists for standard genome sequencing and annotation.</title>
        <authorList>
            <consortium name="The Broad Institute Genomics Platform"/>
            <consortium name="The Broad Institute Genome Sequencing Center for Infectious Disease"/>
            <person name="Wu L."/>
            <person name="Ma J."/>
        </authorList>
    </citation>
    <scope>NUCLEOTIDE SEQUENCE [LARGE SCALE GENOMIC DNA]</scope>
    <source>
        <strain evidence="1 2">CGMCC 1.12543</strain>
    </source>
</reference>
<sequence length="82" mass="9027">MVIVFSTIIVSSEPDPTPSLDEVLARVAILEKDVATLTEREAARTTVVFDDSALIYKVVHACLKSASISEDEELLILKRLLQ</sequence>
<dbReference type="Proteomes" id="UP001596099">
    <property type="component" value="Unassembled WGS sequence"/>
</dbReference>
<organism evidence="1 2">
    <name type="scientific">Halomarina salina</name>
    <dbReference type="NCBI Taxonomy" id="1872699"/>
    <lineage>
        <taxon>Archaea</taxon>
        <taxon>Methanobacteriati</taxon>
        <taxon>Methanobacteriota</taxon>
        <taxon>Stenosarchaea group</taxon>
        <taxon>Halobacteria</taxon>
        <taxon>Halobacteriales</taxon>
        <taxon>Natronomonadaceae</taxon>
        <taxon>Halomarina</taxon>
    </lineage>
</organism>
<accession>A0ABD5RNK0</accession>
<comment type="caution">
    <text evidence="1">The sequence shown here is derived from an EMBL/GenBank/DDBJ whole genome shotgun (WGS) entry which is preliminary data.</text>
</comment>
<dbReference type="RefSeq" id="WP_247415077.1">
    <property type="nucleotide sequence ID" value="NZ_JALLGW010000001.1"/>
</dbReference>
<dbReference type="EMBL" id="JBHSQH010000001">
    <property type="protein sequence ID" value="MFC5972078.1"/>
    <property type="molecule type" value="Genomic_DNA"/>
</dbReference>
<gene>
    <name evidence="1" type="ORF">ACFPYI_12130</name>
</gene>
<dbReference type="AlphaFoldDB" id="A0ABD5RNK0"/>
<evidence type="ECO:0000313" key="2">
    <source>
        <dbReference type="Proteomes" id="UP001596099"/>
    </source>
</evidence>
<keyword evidence="2" id="KW-1185">Reference proteome</keyword>
<proteinExistence type="predicted"/>
<protein>
    <submittedName>
        <fullName evidence="1">Uncharacterized protein</fullName>
    </submittedName>
</protein>
<name>A0ABD5RNK0_9EURY</name>
<evidence type="ECO:0000313" key="1">
    <source>
        <dbReference type="EMBL" id="MFC5972078.1"/>
    </source>
</evidence>